<keyword evidence="3" id="KW-0378">Hydrolase</keyword>
<feature type="domain" description="Peptidase M20 dimerisation" evidence="2">
    <location>
        <begin position="215"/>
        <end position="304"/>
    </location>
</feature>
<sequence>MAPAKAESYRVPAADTPWLGVREPEQAKLWRERCLGMYRQLHQHPELSGREYRTARVVAGRLRSLGFTVHEGVGGTGVVGKLANGAGPTVLMRAELDGLAVAEQTGLPYASKARAQLDGSEQGISHACGHDVHMAALLAAAEKLAAHRRQWSGTAVALFQPAEETGLGAQAMLDDRLQDLIGCPRVLLAQHSSPMPAGVVTMRSGPVTAAGTNLDVTFSAVSGHVALARKVENPAQAVGKLMALLEELTGQSAQLHHAVGKLWAGSGYNIVPETAGLGLSLRATDDERLRQLVHGLRHAAAEAAALHTQGRVPQIRTRGYFPVLCNDLEATAQVHQALQRLDFPVYWQVEQAWACEDLGVLARGLRTPAVYWFLGVSDPVLFSEADRARMLEGGIPQQVPANHSGNFAPHLEAVLHGAIAMETAALAFFKEVS</sequence>
<feature type="binding site" evidence="1">
    <location>
        <position position="191"/>
    </location>
    <ligand>
        <name>Mn(2+)</name>
        <dbReference type="ChEBI" id="CHEBI:29035"/>
        <label>2</label>
    </ligand>
</feature>
<feature type="binding site" evidence="1">
    <location>
        <position position="128"/>
    </location>
    <ligand>
        <name>Mn(2+)</name>
        <dbReference type="ChEBI" id="CHEBI:29035"/>
        <label>2</label>
    </ligand>
</feature>
<dbReference type="EMBL" id="WYDN01000008">
    <property type="protein sequence ID" value="NAZ16499.1"/>
    <property type="molecule type" value="Genomic_DNA"/>
</dbReference>
<reference evidence="3 4" key="1">
    <citation type="submission" date="2020-01" db="EMBL/GenBank/DDBJ databases">
        <title>Glutamicibacter soli M275.</title>
        <authorList>
            <person name="Meng X."/>
        </authorList>
    </citation>
    <scope>NUCLEOTIDE SEQUENCE [LARGE SCALE GENOMIC DNA]</scope>
    <source>
        <strain evidence="3 4">M275</strain>
    </source>
</reference>
<evidence type="ECO:0000259" key="2">
    <source>
        <dbReference type="Pfam" id="PF07687"/>
    </source>
</evidence>
<protein>
    <submittedName>
        <fullName evidence="3">Amidohydrolase</fullName>
    </submittedName>
</protein>
<dbReference type="Gene3D" id="3.40.630.10">
    <property type="entry name" value="Zn peptidases"/>
    <property type="match status" value="1"/>
</dbReference>
<dbReference type="SUPFAM" id="SSF55031">
    <property type="entry name" value="Bacterial exopeptidase dimerisation domain"/>
    <property type="match status" value="1"/>
</dbReference>
<dbReference type="PANTHER" id="PTHR11014">
    <property type="entry name" value="PEPTIDASE M20 FAMILY MEMBER"/>
    <property type="match status" value="1"/>
</dbReference>
<dbReference type="Pfam" id="PF07687">
    <property type="entry name" value="M20_dimer"/>
    <property type="match status" value="1"/>
</dbReference>
<evidence type="ECO:0000313" key="3">
    <source>
        <dbReference type="EMBL" id="NAZ16499.1"/>
    </source>
</evidence>
<dbReference type="Pfam" id="PF01546">
    <property type="entry name" value="Peptidase_M20"/>
    <property type="match status" value="1"/>
</dbReference>
<dbReference type="InterPro" id="IPR011650">
    <property type="entry name" value="Peptidase_M20_dimer"/>
</dbReference>
<dbReference type="PANTHER" id="PTHR11014:SF63">
    <property type="entry name" value="METALLOPEPTIDASE, PUTATIVE (AFU_ORTHOLOGUE AFUA_6G09600)-RELATED"/>
    <property type="match status" value="1"/>
</dbReference>
<dbReference type="SUPFAM" id="SSF53187">
    <property type="entry name" value="Zn-dependent exopeptidases"/>
    <property type="match status" value="1"/>
</dbReference>
<gene>
    <name evidence="3" type="ORF">GT020_10545</name>
</gene>
<comment type="caution">
    <text evidence="3">The sequence shown here is derived from an EMBL/GenBank/DDBJ whole genome shotgun (WGS) entry which is preliminary data.</text>
</comment>
<dbReference type="Gene3D" id="3.30.70.360">
    <property type="match status" value="1"/>
</dbReference>
<dbReference type="GO" id="GO:0046872">
    <property type="term" value="F:metal ion binding"/>
    <property type="evidence" value="ECO:0007669"/>
    <property type="project" value="UniProtKB-KW"/>
</dbReference>
<dbReference type="InterPro" id="IPR002933">
    <property type="entry name" value="Peptidase_M20"/>
</dbReference>
<organism evidence="3 4">
    <name type="scientific">Glutamicibacter soli</name>
    <dbReference type="NCBI Taxonomy" id="453836"/>
    <lineage>
        <taxon>Bacteria</taxon>
        <taxon>Bacillati</taxon>
        <taxon>Actinomycetota</taxon>
        <taxon>Actinomycetes</taxon>
        <taxon>Micrococcales</taxon>
        <taxon>Micrococcaceae</taxon>
        <taxon>Glutamicibacter</taxon>
    </lineage>
</organism>
<dbReference type="Proteomes" id="UP000477543">
    <property type="component" value="Unassembled WGS sequence"/>
</dbReference>
<name>A0A6L9G5M8_9MICC</name>
<feature type="binding site" evidence="1">
    <location>
        <position position="130"/>
    </location>
    <ligand>
        <name>Mn(2+)</name>
        <dbReference type="ChEBI" id="CHEBI:29035"/>
        <label>2</label>
    </ligand>
</feature>
<dbReference type="AlphaFoldDB" id="A0A6L9G5M8"/>
<dbReference type="InterPro" id="IPR017439">
    <property type="entry name" value="Amidohydrolase"/>
</dbReference>
<feature type="binding site" evidence="1">
    <location>
        <position position="403"/>
    </location>
    <ligand>
        <name>Mn(2+)</name>
        <dbReference type="ChEBI" id="CHEBI:29035"/>
        <label>2</label>
    </ligand>
</feature>
<evidence type="ECO:0000256" key="1">
    <source>
        <dbReference type="PIRSR" id="PIRSR005962-1"/>
    </source>
</evidence>
<dbReference type="RefSeq" id="WP_161449256.1">
    <property type="nucleotide sequence ID" value="NZ_WYDN01000008.1"/>
</dbReference>
<evidence type="ECO:0000313" key="4">
    <source>
        <dbReference type="Proteomes" id="UP000477543"/>
    </source>
</evidence>
<proteinExistence type="predicted"/>
<accession>A0A6L9G5M8</accession>
<keyword evidence="1" id="KW-0479">Metal-binding</keyword>
<feature type="binding site" evidence="1">
    <location>
        <position position="164"/>
    </location>
    <ligand>
        <name>Mn(2+)</name>
        <dbReference type="ChEBI" id="CHEBI:29035"/>
        <label>2</label>
    </ligand>
</feature>
<dbReference type="InterPro" id="IPR036264">
    <property type="entry name" value="Bact_exopeptidase_dim_dom"/>
</dbReference>
<keyword evidence="1" id="KW-0464">Manganese</keyword>
<dbReference type="PIRSF" id="PIRSF005962">
    <property type="entry name" value="Pept_M20D_amidohydro"/>
    <property type="match status" value="1"/>
</dbReference>
<dbReference type="NCBIfam" id="TIGR01891">
    <property type="entry name" value="amidohydrolases"/>
    <property type="match status" value="1"/>
</dbReference>
<comment type="cofactor">
    <cofactor evidence="1">
        <name>Mn(2+)</name>
        <dbReference type="ChEBI" id="CHEBI:29035"/>
    </cofactor>
    <text evidence="1">The Mn(2+) ion enhances activity.</text>
</comment>
<dbReference type="GO" id="GO:0016787">
    <property type="term" value="F:hydrolase activity"/>
    <property type="evidence" value="ECO:0007669"/>
    <property type="project" value="UniProtKB-KW"/>
</dbReference>